<proteinExistence type="predicted"/>
<evidence type="ECO:0008006" key="4">
    <source>
        <dbReference type="Google" id="ProtNLM"/>
    </source>
</evidence>
<feature type="region of interest" description="Disordered" evidence="1">
    <location>
        <begin position="14"/>
        <end position="41"/>
    </location>
</feature>
<evidence type="ECO:0000313" key="2">
    <source>
        <dbReference type="EMBL" id="CAF0722721.1"/>
    </source>
</evidence>
<reference evidence="2" key="1">
    <citation type="submission" date="2021-02" db="EMBL/GenBank/DDBJ databases">
        <authorList>
            <person name="Nowell W R."/>
        </authorList>
    </citation>
    <scope>NUCLEOTIDE SEQUENCE</scope>
</reference>
<feature type="region of interest" description="Disordered" evidence="1">
    <location>
        <begin position="247"/>
        <end position="290"/>
    </location>
</feature>
<feature type="region of interest" description="Disordered" evidence="1">
    <location>
        <begin position="145"/>
        <end position="164"/>
    </location>
</feature>
<evidence type="ECO:0000313" key="3">
    <source>
        <dbReference type="Proteomes" id="UP000663860"/>
    </source>
</evidence>
<dbReference type="PROSITE" id="PS00018">
    <property type="entry name" value="EF_HAND_1"/>
    <property type="match status" value="1"/>
</dbReference>
<protein>
    <recommendedName>
        <fullName evidence="4">EF-hand domain-containing protein</fullName>
    </recommendedName>
</protein>
<dbReference type="EMBL" id="CAJNOE010000010">
    <property type="protein sequence ID" value="CAF0722721.1"/>
    <property type="molecule type" value="Genomic_DNA"/>
</dbReference>
<gene>
    <name evidence="2" type="ORF">IZO911_LOCUS2079</name>
</gene>
<dbReference type="InterPro" id="IPR018247">
    <property type="entry name" value="EF_Hand_1_Ca_BS"/>
</dbReference>
<name>A0A813MUT4_9BILA</name>
<sequence length="560" mass="57072">MVDAAFLQADFNQQNNFSGGNGFTSESSSYESSSSSSSGGALGGANYGASYGSEAVSGLAGGAGYGAAGLAGSSEYESSSFSSSTGYGASGLAGGAGYGAAGLAGSSGYEAASFGGSTGYGAAGYGASSSESVNSTSVQRYATDSRGLFQDSNPQIIRRPAPGGPLTYTQNIRVRFLQPPPIPPPGVKSVNTTSVQRYATDSRGLFQDSNPQIIRRPAPGGPLTYTQNIRVRFLQPPPIPPPGPLIIKEVRPPQPPAPAPLRIRQQAPPRPQPPPLILRERPPVPPQSVASQTVVRRLAALPVPPRSTIIERIAAAPPRPRDIIIERWVPYGAAAKRRTIVQRAAAAQQYQQPRNVVIQYESAQARVVRQFQRLGVQPENPQAYVQRYGAQLLDSVTLVQQARAAGVVEDISPPVVPGSFAATEGQFSATGGASGAGGLTGQGFGGIAGEMNFEATAGGVGSSSNIAHSSFEAHGGGVVGIDSPAAFSSHVGGAGEGATGFGATGVLSQSFSGVGESVQTYGAGSNVGPGSGFAPSTLFNAADANHDGVLSQREFNAAGY</sequence>
<feature type="compositionally biased region" description="Low complexity" evidence="1">
    <location>
        <begin position="14"/>
        <end position="39"/>
    </location>
</feature>
<comment type="caution">
    <text evidence="2">The sequence shown here is derived from an EMBL/GenBank/DDBJ whole genome shotgun (WGS) entry which is preliminary data.</text>
</comment>
<dbReference type="Proteomes" id="UP000663860">
    <property type="component" value="Unassembled WGS sequence"/>
</dbReference>
<evidence type="ECO:0000256" key="1">
    <source>
        <dbReference type="SAM" id="MobiDB-lite"/>
    </source>
</evidence>
<organism evidence="2 3">
    <name type="scientific">Adineta steineri</name>
    <dbReference type="NCBI Taxonomy" id="433720"/>
    <lineage>
        <taxon>Eukaryota</taxon>
        <taxon>Metazoa</taxon>
        <taxon>Spiralia</taxon>
        <taxon>Gnathifera</taxon>
        <taxon>Rotifera</taxon>
        <taxon>Eurotatoria</taxon>
        <taxon>Bdelloidea</taxon>
        <taxon>Adinetida</taxon>
        <taxon>Adinetidae</taxon>
        <taxon>Adineta</taxon>
    </lineage>
</organism>
<dbReference type="AlphaFoldDB" id="A0A813MUT4"/>
<accession>A0A813MUT4</accession>